<gene>
    <name evidence="2" type="ORF">TCIL3000_0_29500</name>
</gene>
<organism evidence="2 3">
    <name type="scientific">Trypanosoma congolense (strain IL3000)</name>
    <dbReference type="NCBI Taxonomy" id="1068625"/>
    <lineage>
        <taxon>Eukaryota</taxon>
        <taxon>Discoba</taxon>
        <taxon>Euglenozoa</taxon>
        <taxon>Kinetoplastea</taxon>
        <taxon>Metakinetoplastina</taxon>
        <taxon>Trypanosomatida</taxon>
        <taxon>Trypanosomatidae</taxon>
        <taxon>Trypanosoma</taxon>
        <taxon>Nannomonas</taxon>
    </lineage>
</organism>
<dbReference type="Proteomes" id="UP000000702">
    <property type="component" value="Unassembled WGS sequence"/>
</dbReference>
<protein>
    <submittedName>
        <fullName evidence="2">WGS project CAEQ00000000 data, annotated contig 1173</fullName>
    </submittedName>
</protein>
<feature type="compositionally biased region" description="Polar residues" evidence="1">
    <location>
        <begin position="141"/>
        <end position="168"/>
    </location>
</feature>
<feature type="region of interest" description="Disordered" evidence="1">
    <location>
        <begin position="131"/>
        <end position="175"/>
    </location>
</feature>
<evidence type="ECO:0000313" key="3">
    <source>
        <dbReference type="Proteomes" id="UP000000702"/>
    </source>
</evidence>
<keyword evidence="3" id="KW-1185">Reference proteome</keyword>
<reference evidence="3" key="1">
    <citation type="submission" date="2011-07" db="EMBL/GenBank/DDBJ databases">
        <title>Divergent evolution of antigenic variation in African trypanosomes.</title>
        <authorList>
            <person name="Jackson A.P."/>
            <person name="Berry A."/>
            <person name="Allison H.C."/>
            <person name="Burton P."/>
            <person name="Anderson J."/>
            <person name="Aslett M."/>
            <person name="Brown R."/>
            <person name="Corton N."/>
            <person name="Harris D."/>
            <person name="Hauser H."/>
            <person name="Gamble J."/>
            <person name="Gilderthorp R."/>
            <person name="McQuillan J."/>
            <person name="Quail M.A."/>
            <person name="Sanders M."/>
            <person name="Van Tonder A."/>
            <person name="Ginger M.L."/>
            <person name="Donelson J.E."/>
            <person name="Field M.C."/>
            <person name="Barry J.D."/>
            <person name="Berriman M."/>
            <person name="Hertz-Fowler C."/>
        </authorList>
    </citation>
    <scope>NUCLEOTIDE SEQUENCE [LARGE SCALE GENOMIC DNA]</scope>
    <source>
        <strain evidence="3">IL3000</strain>
    </source>
</reference>
<dbReference type="VEuPathDB" id="TriTrypDB:TcIL3000_0_29500"/>
<reference evidence="2 3" key="2">
    <citation type="journal article" date="2012" name="Proc. Natl. Acad. Sci. U.S.A.">
        <title>Antigenic diversity is generated by distinct evolutionary mechanisms in African trypanosome species.</title>
        <authorList>
            <person name="Jackson A.P."/>
            <person name="Berry A."/>
            <person name="Aslett M."/>
            <person name="Allison H.C."/>
            <person name="Burton P."/>
            <person name="Vavrova-Anderson J."/>
            <person name="Brown R."/>
            <person name="Browne H."/>
            <person name="Corton N."/>
            <person name="Hauser H."/>
            <person name="Gamble J."/>
            <person name="Gilderthorp R."/>
            <person name="Marcello L."/>
            <person name="McQuillan J."/>
            <person name="Otto T.D."/>
            <person name="Quail M.A."/>
            <person name="Sanders M.J."/>
            <person name="van Tonder A."/>
            <person name="Ginger M.L."/>
            <person name="Field M.C."/>
            <person name="Barry J.D."/>
            <person name="Hertz-Fowler C."/>
            <person name="Berriman M."/>
        </authorList>
    </citation>
    <scope>NUCLEOTIDE SEQUENCE [LARGE SCALE GENOMIC DNA]</scope>
    <source>
        <strain evidence="2 3">IL3000</strain>
    </source>
</reference>
<accession>F9W4D9</accession>
<dbReference type="AlphaFoldDB" id="F9W4D9"/>
<comment type="caution">
    <text evidence="2">The sequence shown here is derived from an EMBL/GenBank/DDBJ whole genome shotgun (WGS) entry which is preliminary data.</text>
</comment>
<evidence type="ECO:0000256" key="1">
    <source>
        <dbReference type="SAM" id="MobiDB-lite"/>
    </source>
</evidence>
<proteinExistence type="predicted"/>
<name>F9W4D9_TRYCI</name>
<evidence type="ECO:0000313" key="2">
    <source>
        <dbReference type="EMBL" id="CCD12030.1"/>
    </source>
</evidence>
<sequence length="267" mass="30764">MDMEGEREAVPNWTMDSEVEQVLIQECNTRDKINLFHFFVEYYGWTDGELRHLTFGELLKQLERYLEDTNCRREVQSNMQKMLDRLHDNAIKDVRYLVGDGIITLLDWALRGASTSLDHVPRGVLDEAIRKASRHPRPAITSGSMSMQSSNEESDKLTYQVTSTPSTQRQRELTKDNEQEEILWRACQSWEGVCLVDFLTQEYGKTHEACDPNATLAASLENPSHYIEKDAELEEVVEKLPEKLHHLKGCIFRDATFLRAIGITTRG</sequence>
<dbReference type="EMBL" id="CAEQ01000545">
    <property type="protein sequence ID" value="CCD12030.1"/>
    <property type="molecule type" value="Genomic_DNA"/>
</dbReference>